<keyword evidence="8" id="KW-1185">Reference proteome</keyword>
<name>A0ABY3PS44_9CYAN</name>
<proteinExistence type="inferred from homology"/>
<dbReference type="Proteomes" id="UP001054846">
    <property type="component" value="Chromosome"/>
</dbReference>
<keyword evidence="4 6" id="KW-1133">Transmembrane helix</keyword>
<dbReference type="CDD" id="cd13136">
    <property type="entry name" value="MATE_DinF_like"/>
    <property type="match status" value="1"/>
</dbReference>
<evidence type="ECO:0000256" key="1">
    <source>
        <dbReference type="ARBA" id="ARBA00004141"/>
    </source>
</evidence>
<comment type="similarity">
    <text evidence="2">Belongs to the multi antimicrobial extrusion (MATE) (TC 2.A.66.1) family.</text>
</comment>
<dbReference type="Pfam" id="PF01554">
    <property type="entry name" value="MatE"/>
    <property type="match status" value="2"/>
</dbReference>
<protein>
    <submittedName>
        <fullName evidence="7">MATE family efflux transporter</fullName>
    </submittedName>
</protein>
<evidence type="ECO:0000256" key="6">
    <source>
        <dbReference type="SAM" id="Phobius"/>
    </source>
</evidence>
<feature type="transmembrane region" description="Helical" evidence="6">
    <location>
        <begin position="90"/>
        <end position="113"/>
    </location>
</feature>
<dbReference type="EMBL" id="CP063845">
    <property type="protein sequence ID" value="UFP96526.1"/>
    <property type="molecule type" value="Genomic_DNA"/>
</dbReference>
<evidence type="ECO:0000256" key="5">
    <source>
        <dbReference type="ARBA" id="ARBA00023136"/>
    </source>
</evidence>
<feature type="transmembrane region" description="Helical" evidence="6">
    <location>
        <begin position="358"/>
        <end position="375"/>
    </location>
</feature>
<evidence type="ECO:0000313" key="7">
    <source>
        <dbReference type="EMBL" id="UFP96526.1"/>
    </source>
</evidence>
<dbReference type="PANTHER" id="PTHR42893">
    <property type="entry name" value="PROTEIN DETOXIFICATION 44, CHLOROPLASTIC-RELATED"/>
    <property type="match status" value="1"/>
</dbReference>
<feature type="transmembrane region" description="Helical" evidence="6">
    <location>
        <begin position="272"/>
        <end position="294"/>
    </location>
</feature>
<dbReference type="InterPro" id="IPR044644">
    <property type="entry name" value="DinF-like"/>
</dbReference>
<feature type="transmembrane region" description="Helical" evidence="6">
    <location>
        <begin position="166"/>
        <end position="190"/>
    </location>
</feature>
<evidence type="ECO:0000256" key="4">
    <source>
        <dbReference type="ARBA" id="ARBA00022989"/>
    </source>
</evidence>
<keyword evidence="3 6" id="KW-0812">Transmembrane</keyword>
<keyword evidence="5 6" id="KW-0472">Membrane</keyword>
<gene>
    <name evidence="7" type="ORF">ISF26_10065</name>
</gene>
<evidence type="ECO:0000256" key="2">
    <source>
        <dbReference type="ARBA" id="ARBA00010199"/>
    </source>
</evidence>
<dbReference type="NCBIfam" id="NF041358">
    <property type="entry name" value="GntT_guanitoxin"/>
    <property type="match status" value="1"/>
</dbReference>
<feature type="transmembrane region" description="Helical" evidence="6">
    <location>
        <begin position="196"/>
        <end position="216"/>
    </location>
</feature>
<dbReference type="PANTHER" id="PTHR42893:SF46">
    <property type="entry name" value="PROTEIN DETOXIFICATION 44, CHLOROPLASTIC"/>
    <property type="match status" value="1"/>
</dbReference>
<feature type="transmembrane region" description="Helical" evidence="6">
    <location>
        <begin position="387"/>
        <end position="407"/>
    </location>
</feature>
<dbReference type="RefSeq" id="WP_230843763.1">
    <property type="nucleotide sequence ID" value="NZ_CP063845.1"/>
</dbReference>
<sequence length="440" mass="47094">MSIRPVPAAPPLVGRFWRLSVVNVLSNLMVPLAGLISTAFLGHLPQVSSLAGVALATVLFNYIYWTFGFLRMGTTGLTAQAAGQGDRDRVLLVAVRHWLLALALGIAIVLLQVPLRTLGFALLSASPDVKEAAYRFYDALIWGAPATLINFVLVGWFLGREQSGRVLALTAVTAFANVALDYLFIVQWGWQSAGAGAATAISQCLALAVGMTFVAVEVRPEAVAKVAHRIFDLVELQAIFSLNRDLVVRTFVLVTILGTFTNLGAAMGTEVLAANAVLMQVVTLAAYFIDGVAFATESLAGNFKGGGNLRQLRSLLYLAGTVSFALGLAFALVFIAFPGPLFSLLTDRAELLERLARHAIWLLPVLAVGSLTWMLDGYFLGLTESKILRTSAIGAAVGFVPLAALAWQQHSEPLLWLAVTTYMVGRLIPLTLRVGTVGDR</sequence>
<feature type="transmembrane region" description="Helical" evidence="6">
    <location>
        <begin position="246"/>
        <end position="266"/>
    </location>
</feature>
<dbReference type="InterPro" id="IPR002528">
    <property type="entry name" value="MATE_fam"/>
</dbReference>
<reference evidence="7 8" key="1">
    <citation type="journal article" date="2021" name="Genome Biol. Evol.">
        <title>Complete Genome Sequencing of a Novel Gloeobacter Species from a Waterfall Cave in Mexico.</title>
        <authorList>
            <person name="Saw J.H."/>
            <person name="Cardona T."/>
            <person name="Montejano G."/>
        </authorList>
    </citation>
    <scope>NUCLEOTIDE SEQUENCE [LARGE SCALE GENOMIC DNA]</scope>
    <source>
        <strain evidence="7">MG652769</strain>
    </source>
</reference>
<feature type="transmembrane region" description="Helical" evidence="6">
    <location>
        <begin position="21"/>
        <end position="44"/>
    </location>
</feature>
<accession>A0ABY3PS44</accession>
<feature type="transmembrane region" description="Helical" evidence="6">
    <location>
        <begin position="315"/>
        <end position="338"/>
    </location>
</feature>
<organism evidence="7 8">
    <name type="scientific">Gloeobacter morelensis MG652769</name>
    <dbReference type="NCBI Taxonomy" id="2781736"/>
    <lineage>
        <taxon>Bacteria</taxon>
        <taxon>Bacillati</taxon>
        <taxon>Cyanobacteriota</taxon>
        <taxon>Cyanophyceae</taxon>
        <taxon>Gloeobacterales</taxon>
        <taxon>Gloeobacteraceae</taxon>
        <taxon>Gloeobacter</taxon>
        <taxon>Gloeobacter morelensis</taxon>
    </lineage>
</organism>
<dbReference type="NCBIfam" id="TIGR00797">
    <property type="entry name" value="matE"/>
    <property type="match status" value="1"/>
</dbReference>
<feature type="transmembrane region" description="Helical" evidence="6">
    <location>
        <begin position="50"/>
        <end position="70"/>
    </location>
</feature>
<feature type="transmembrane region" description="Helical" evidence="6">
    <location>
        <begin position="139"/>
        <end position="159"/>
    </location>
</feature>
<evidence type="ECO:0000256" key="3">
    <source>
        <dbReference type="ARBA" id="ARBA00022692"/>
    </source>
</evidence>
<evidence type="ECO:0000313" key="8">
    <source>
        <dbReference type="Proteomes" id="UP001054846"/>
    </source>
</evidence>
<feature type="transmembrane region" description="Helical" evidence="6">
    <location>
        <begin position="413"/>
        <end position="432"/>
    </location>
</feature>
<comment type="subcellular location">
    <subcellularLocation>
        <location evidence="1">Membrane</location>
        <topology evidence="1">Multi-pass membrane protein</topology>
    </subcellularLocation>
</comment>